<dbReference type="OrthoDB" id="9809364at2"/>
<keyword evidence="4" id="KW-0175">Coiled coil</keyword>
<dbReference type="Gene3D" id="3.30.1330.60">
    <property type="entry name" value="OmpA-like domain"/>
    <property type="match status" value="1"/>
</dbReference>
<dbReference type="Gene3D" id="2.60.40.1120">
    <property type="entry name" value="Carboxypeptidase-like, regulatory domain"/>
    <property type="match status" value="1"/>
</dbReference>
<evidence type="ECO:0000256" key="4">
    <source>
        <dbReference type="SAM" id="Coils"/>
    </source>
</evidence>
<evidence type="ECO:0000259" key="6">
    <source>
        <dbReference type="PROSITE" id="PS51123"/>
    </source>
</evidence>
<dbReference type="PANTHER" id="PTHR30329">
    <property type="entry name" value="STATOR ELEMENT OF FLAGELLAR MOTOR COMPLEX"/>
    <property type="match status" value="1"/>
</dbReference>
<keyword evidence="7" id="KW-0966">Cell projection</keyword>
<dbReference type="KEGG" id="fcr:HYN56_08615"/>
<keyword evidence="2 3" id="KW-0472">Membrane</keyword>
<dbReference type="InterPro" id="IPR011042">
    <property type="entry name" value="6-blade_b-propeller_TolB-like"/>
</dbReference>
<dbReference type="RefSeq" id="WP_109194754.1">
    <property type="nucleotide sequence ID" value="NZ_CP029255.1"/>
</dbReference>
<keyword evidence="7" id="KW-0282">Flagellum</keyword>
<dbReference type="Gene3D" id="2.120.10.30">
    <property type="entry name" value="TolB, C-terminal domain"/>
    <property type="match status" value="1"/>
</dbReference>
<dbReference type="Pfam" id="PF00691">
    <property type="entry name" value="OmpA"/>
    <property type="match status" value="1"/>
</dbReference>
<dbReference type="PRINTS" id="PR01021">
    <property type="entry name" value="OMPADOMAIN"/>
</dbReference>
<evidence type="ECO:0000313" key="8">
    <source>
        <dbReference type="Proteomes" id="UP000245250"/>
    </source>
</evidence>
<dbReference type="AlphaFoldDB" id="A0A2S1YTH2"/>
<dbReference type="PANTHER" id="PTHR30329:SF20">
    <property type="entry name" value="EXPORTED PROTEIN"/>
    <property type="match status" value="1"/>
</dbReference>
<feature type="coiled-coil region" evidence="4">
    <location>
        <begin position="33"/>
        <end position="60"/>
    </location>
</feature>
<dbReference type="InterPro" id="IPR006665">
    <property type="entry name" value="OmpA-like"/>
</dbReference>
<name>A0A2S1YTH2_9FLAO</name>
<keyword evidence="8" id="KW-1185">Reference proteome</keyword>
<dbReference type="Pfam" id="PF13620">
    <property type="entry name" value="CarboxypepD_reg"/>
    <property type="match status" value="1"/>
</dbReference>
<dbReference type="CDD" id="cd07185">
    <property type="entry name" value="OmpA_C-like"/>
    <property type="match status" value="1"/>
</dbReference>
<evidence type="ECO:0000256" key="3">
    <source>
        <dbReference type="PROSITE-ProRule" id="PRU00473"/>
    </source>
</evidence>
<protein>
    <submittedName>
        <fullName evidence="7">Flagellar motor protein MotB</fullName>
    </submittedName>
</protein>
<evidence type="ECO:0000256" key="5">
    <source>
        <dbReference type="SAM" id="SignalP"/>
    </source>
</evidence>
<evidence type="ECO:0000313" key="7">
    <source>
        <dbReference type="EMBL" id="AWK07385.1"/>
    </source>
</evidence>
<evidence type="ECO:0000256" key="1">
    <source>
        <dbReference type="ARBA" id="ARBA00004442"/>
    </source>
</evidence>
<dbReference type="InterPro" id="IPR036737">
    <property type="entry name" value="OmpA-like_sf"/>
</dbReference>
<dbReference type="SUPFAM" id="SSF48452">
    <property type="entry name" value="TPR-like"/>
    <property type="match status" value="1"/>
</dbReference>
<feature type="signal peptide" evidence="5">
    <location>
        <begin position="1"/>
        <end position="21"/>
    </location>
</feature>
<dbReference type="SUPFAM" id="SSF103088">
    <property type="entry name" value="OmpA-like"/>
    <property type="match status" value="1"/>
</dbReference>
<dbReference type="Gene3D" id="1.25.40.10">
    <property type="entry name" value="Tetratricopeptide repeat domain"/>
    <property type="match status" value="1"/>
</dbReference>
<keyword evidence="5" id="KW-0732">Signal</keyword>
<sequence length="695" mass="78662">MKIKKIGYTVLLVCFFFQLNAQTKTVNKEDKAKSSKQAKLAKKEEKLKKANEKLISKADKKYDDYEYADAVKAYKHILKKGIQDEKVFQRLANSYYFTGDLRNAEKWYGELFRINKEQLPDYLYRYAQSLKSVGHYEKADKILEIFNTKATSQNRAALVRNDKNYLAEIKSNSGRYEIADAGVNTNFSDYGGTVYDNKIIFTSARDTGGIAKTNFKWMNKSFSKFYTADLLPDGSVGVVKPFHKRDNGKYNESSPIFTKDGRTMYFTRNNFIDGKRGENSKKVTLLKLYKAELVDNEWKNVKELPFNSDQYSTAHPALSIDEKTLYFASDMPGTLGESDLYKAAINADGSFGTPENLGAVINTEGRETFPFISGENELYFSSDGRQGLGGLDVYVTKINDDGTFDDIQNVGQPVNSKQDDFAFTIDSRNRNGFFSSNRESSHGLDDIYRFTETKRLVCEQELSGLITDAESNEIVANASLVLFDENFNTLQTIESDEKGHYVFNKVKCGKKYSIRVVKEGYNRKDVSVNLKKENGKTDFPISLQKIIKPIEVKQIAVNKVVVKPVKVANINIGADLVKLLHIPMNFFDLGKATIKKSSEPQLMKVVGAFNQYPNLKLDIRSHTDSRSSSESNQILSDKRAQSTRDWLISKGVDPSKLTAKGYGETQLVNKCADGVKCTEQEHQLNRRSEFIVVEM</sequence>
<reference evidence="7 8" key="1">
    <citation type="submission" date="2018-05" db="EMBL/GenBank/DDBJ databases">
        <title>Genome sequencing of Flavobacterium sp. HYN0056.</title>
        <authorList>
            <person name="Yi H."/>
            <person name="Baek C."/>
        </authorList>
    </citation>
    <scope>NUCLEOTIDE SEQUENCE [LARGE SCALE GENOMIC DNA]</scope>
    <source>
        <strain evidence="7 8">HYN0056</strain>
    </source>
</reference>
<proteinExistence type="predicted"/>
<feature type="chain" id="PRO_5015392468" evidence="5">
    <location>
        <begin position="22"/>
        <end position="695"/>
    </location>
</feature>
<organism evidence="7 8">
    <name type="scientific">Flavobacterium crocinum</name>
    <dbReference type="NCBI Taxonomy" id="2183896"/>
    <lineage>
        <taxon>Bacteria</taxon>
        <taxon>Pseudomonadati</taxon>
        <taxon>Bacteroidota</taxon>
        <taxon>Flavobacteriia</taxon>
        <taxon>Flavobacteriales</taxon>
        <taxon>Flavobacteriaceae</taxon>
        <taxon>Flavobacterium</taxon>
    </lineage>
</organism>
<dbReference type="Pfam" id="PF07676">
    <property type="entry name" value="PD40"/>
    <property type="match status" value="2"/>
</dbReference>
<accession>A0A2S1YTH2</accession>
<dbReference type="Proteomes" id="UP000245250">
    <property type="component" value="Chromosome"/>
</dbReference>
<dbReference type="PROSITE" id="PS51123">
    <property type="entry name" value="OMPA_2"/>
    <property type="match status" value="1"/>
</dbReference>
<gene>
    <name evidence="7" type="ORF">HYN56_08615</name>
</gene>
<dbReference type="GO" id="GO:0009279">
    <property type="term" value="C:cell outer membrane"/>
    <property type="evidence" value="ECO:0007669"/>
    <property type="project" value="UniProtKB-SubCell"/>
</dbReference>
<dbReference type="InterPro" id="IPR011659">
    <property type="entry name" value="WD40"/>
</dbReference>
<evidence type="ECO:0000256" key="2">
    <source>
        <dbReference type="ARBA" id="ARBA00023136"/>
    </source>
</evidence>
<dbReference type="InterPro" id="IPR050330">
    <property type="entry name" value="Bact_OuterMem_StrucFunc"/>
</dbReference>
<dbReference type="InterPro" id="IPR011990">
    <property type="entry name" value="TPR-like_helical_dom_sf"/>
</dbReference>
<dbReference type="InterPro" id="IPR006664">
    <property type="entry name" value="OMP_bac"/>
</dbReference>
<dbReference type="EMBL" id="CP029255">
    <property type="protein sequence ID" value="AWK07385.1"/>
    <property type="molecule type" value="Genomic_DNA"/>
</dbReference>
<feature type="domain" description="OmpA-like" evidence="6">
    <location>
        <begin position="574"/>
        <end position="695"/>
    </location>
</feature>
<comment type="subcellular location">
    <subcellularLocation>
        <location evidence="1">Cell outer membrane</location>
    </subcellularLocation>
</comment>
<keyword evidence="7" id="KW-0969">Cilium</keyword>
<dbReference type="SUPFAM" id="SSF82171">
    <property type="entry name" value="DPP6 N-terminal domain-like"/>
    <property type="match status" value="1"/>
</dbReference>
<dbReference type="SUPFAM" id="SSF49478">
    <property type="entry name" value="Cna protein B-type domain"/>
    <property type="match status" value="1"/>
</dbReference>